<dbReference type="Proteomes" id="UP001055879">
    <property type="component" value="Linkage Group LG14"/>
</dbReference>
<name>A0ACB8Y5M9_ARCLA</name>
<evidence type="ECO:0000313" key="1">
    <source>
        <dbReference type="EMBL" id="KAI3679104.1"/>
    </source>
</evidence>
<reference evidence="1 2" key="2">
    <citation type="journal article" date="2022" name="Mol. Ecol. Resour.">
        <title>The genomes of chicory, endive, great burdock and yacon provide insights into Asteraceae paleo-polyploidization history and plant inulin production.</title>
        <authorList>
            <person name="Fan W."/>
            <person name="Wang S."/>
            <person name="Wang H."/>
            <person name="Wang A."/>
            <person name="Jiang F."/>
            <person name="Liu H."/>
            <person name="Zhao H."/>
            <person name="Xu D."/>
            <person name="Zhang Y."/>
        </authorList>
    </citation>
    <scope>NUCLEOTIDE SEQUENCE [LARGE SCALE GENOMIC DNA]</scope>
    <source>
        <strain evidence="2">cv. Niubang</strain>
    </source>
</reference>
<proteinExistence type="predicted"/>
<organism evidence="1 2">
    <name type="scientific">Arctium lappa</name>
    <name type="common">Greater burdock</name>
    <name type="synonym">Lappa major</name>
    <dbReference type="NCBI Taxonomy" id="4217"/>
    <lineage>
        <taxon>Eukaryota</taxon>
        <taxon>Viridiplantae</taxon>
        <taxon>Streptophyta</taxon>
        <taxon>Embryophyta</taxon>
        <taxon>Tracheophyta</taxon>
        <taxon>Spermatophyta</taxon>
        <taxon>Magnoliopsida</taxon>
        <taxon>eudicotyledons</taxon>
        <taxon>Gunneridae</taxon>
        <taxon>Pentapetalae</taxon>
        <taxon>asterids</taxon>
        <taxon>campanulids</taxon>
        <taxon>Asterales</taxon>
        <taxon>Asteraceae</taxon>
        <taxon>Carduoideae</taxon>
        <taxon>Cardueae</taxon>
        <taxon>Arctiinae</taxon>
        <taxon>Arctium</taxon>
    </lineage>
</organism>
<gene>
    <name evidence="1" type="ORF">L6452_38413</name>
</gene>
<keyword evidence="2" id="KW-1185">Reference proteome</keyword>
<accession>A0ACB8Y5M9</accession>
<protein>
    <submittedName>
        <fullName evidence="1">Uncharacterized protein</fullName>
    </submittedName>
</protein>
<dbReference type="EMBL" id="CM042060">
    <property type="protein sequence ID" value="KAI3679104.1"/>
    <property type="molecule type" value="Genomic_DNA"/>
</dbReference>
<comment type="caution">
    <text evidence="1">The sequence shown here is derived from an EMBL/GenBank/DDBJ whole genome shotgun (WGS) entry which is preliminary data.</text>
</comment>
<evidence type="ECO:0000313" key="2">
    <source>
        <dbReference type="Proteomes" id="UP001055879"/>
    </source>
</evidence>
<sequence length="532" mass="59344">MASSPSHGCLEKKHWWLTNKKIVDKYVKDARSLIASQQENHIASALNLLDAALALSPTSEIVLHLKATSLLHLRKFKQVADMLQDYIPSINSSTSSSSSSSSSDNNSQPLTKEKVKLLSSAGANSDRSFTCFSVSDLKKKLMDGLAKNRHKEDQWRYLVLGEACCHLGLMEDAMALLQTGKRLASAAFRRQSICWSDDSFISSGDHPQTTTTAESDTISHLLTHIKLLLRRKTAAMAAAEAGLYSEAIRHFSKIVDGRRGCSPQAFLAECYMHRAAAYRSSGRIADAIADCNRTLALDPSCIEALNTRASLFETIHCLPDSLHDLEHLKFLYNSILRDRKLPGPAWKRQNVGYGEIPGKLCCIGRKIEELKRRVGSGEIGNVDYYGLMGLRRGCSRSELERAHLLLTIRHKPDKCTSFMDRCEFGDEGEIDSIRDRAKMSGLLLYRLIQRGYTNLMRIVMDEEAMEKQIRKKASSLQLQQAMQVQQKKQEKKNGFQGVFCRDMAVVGNLLSQAAGCNRPIAPIPIKYEALSC</sequence>
<reference evidence="2" key="1">
    <citation type="journal article" date="2022" name="Mol. Ecol. Resour.">
        <title>The genomes of chicory, endive, great burdock and yacon provide insights into Asteraceae palaeo-polyploidization history and plant inulin production.</title>
        <authorList>
            <person name="Fan W."/>
            <person name="Wang S."/>
            <person name="Wang H."/>
            <person name="Wang A."/>
            <person name="Jiang F."/>
            <person name="Liu H."/>
            <person name="Zhao H."/>
            <person name="Xu D."/>
            <person name="Zhang Y."/>
        </authorList>
    </citation>
    <scope>NUCLEOTIDE SEQUENCE [LARGE SCALE GENOMIC DNA]</scope>
    <source>
        <strain evidence="2">cv. Niubang</strain>
    </source>
</reference>